<name>A0AAX6MD97_9PEZI</name>
<evidence type="ECO:0000313" key="7">
    <source>
        <dbReference type="EMBL" id="KAK6950172.1"/>
    </source>
</evidence>
<dbReference type="GO" id="GO:0005730">
    <property type="term" value="C:nucleolus"/>
    <property type="evidence" value="ECO:0007669"/>
    <property type="project" value="UniProtKB-SubCell"/>
</dbReference>
<dbReference type="Pfam" id="PF06870">
    <property type="entry name" value="RNA_pol_I_A49"/>
    <property type="match status" value="1"/>
</dbReference>
<organism evidence="7 8">
    <name type="scientific">Daldinia eschscholtzii</name>
    <dbReference type="NCBI Taxonomy" id="292717"/>
    <lineage>
        <taxon>Eukaryota</taxon>
        <taxon>Fungi</taxon>
        <taxon>Dikarya</taxon>
        <taxon>Ascomycota</taxon>
        <taxon>Pezizomycotina</taxon>
        <taxon>Sordariomycetes</taxon>
        <taxon>Xylariomycetidae</taxon>
        <taxon>Xylariales</taxon>
        <taxon>Hypoxylaceae</taxon>
        <taxon>Daldinia</taxon>
    </lineage>
</organism>
<keyword evidence="8" id="KW-1185">Reference proteome</keyword>
<proteinExistence type="inferred from homology"/>
<dbReference type="GO" id="GO:0003677">
    <property type="term" value="F:DNA binding"/>
    <property type="evidence" value="ECO:0007669"/>
    <property type="project" value="InterPro"/>
</dbReference>
<keyword evidence="3" id="KW-0240">DNA-directed RNA polymerase</keyword>
<evidence type="ECO:0000256" key="4">
    <source>
        <dbReference type="ARBA" id="ARBA00023163"/>
    </source>
</evidence>
<evidence type="ECO:0008006" key="9">
    <source>
        <dbReference type="Google" id="ProtNLM"/>
    </source>
</evidence>
<evidence type="ECO:0000256" key="1">
    <source>
        <dbReference type="ARBA" id="ARBA00004604"/>
    </source>
</evidence>
<evidence type="ECO:0000313" key="8">
    <source>
        <dbReference type="Proteomes" id="UP001369815"/>
    </source>
</evidence>
<accession>A0AAX6MD97</accession>
<feature type="compositionally biased region" description="Basic and acidic residues" evidence="6">
    <location>
        <begin position="1"/>
        <end position="17"/>
    </location>
</feature>
<evidence type="ECO:0000256" key="5">
    <source>
        <dbReference type="ARBA" id="ARBA00023242"/>
    </source>
</evidence>
<feature type="compositionally biased region" description="Polar residues" evidence="6">
    <location>
        <begin position="26"/>
        <end position="41"/>
    </location>
</feature>
<evidence type="ECO:0000256" key="6">
    <source>
        <dbReference type="SAM" id="MobiDB-lite"/>
    </source>
</evidence>
<dbReference type="GO" id="GO:0000428">
    <property type="term" value="C:DNA-directed RNA polymerase complex"/>
    <property type="evidence" value="ECO:0007669"/>
    <property type="project" value="UniProtKB-KW"/>
</dbReference>
<evidence type="ECO:0000256" key="3">
    <source>
        <dbReference type="ARBA" id="ARBA00022478"/>
    </source>
</evidence>
<comment type="caution">
    <text evidence="7">The sequence shown here is derived from an EMBL/GenBank/DDBJ whole genome shotgun (WGS) entry which is preliminary data.</text>
</comment>
<evidence type="ECO:0000256" key="2">
    <source>
        <dbReference type="ARBA" id="ARBA00009430"/>
    </source>
</evidence>
<dbReference type="InterPro" id="IPR009668">
    <property type="entry name" value="RNA_pol-assoc_fac_A49-like"/>
</dbReference>
<sequence>MTDHKEKKRKHGEDAGPRPKKKVAVQTPSQPTPSSIVKVSSIQTAKSYPPVIATSPGLCVPDSIKFQTYTTPQPTSSRRSKRADAHTPNLLLHSSSHSKLDYTAKEEGPGGRESHLKHYIGVFDPKTGQLEVVEAKKMAVRGVVRSQKPPEEDVEERQASKTMMELRNNLGEAFGTKKAKKALAAITENAIAPEQAVSDAGGNAQKLSTSSLVLMDSINDVTMGMASKEDLQAVADAAKPVPPGNFDAQEIQDVYTIEELIGGEILNAIPIRDWQEQLKKGQNSTIPTKFIANRFQPIGEGPNPVHRLRALRYLEFLIKFVRSARPGKERGTKRIPPKDKLREILKPAPEPVIENIRRKFSSNAEMRKFHTDLVYTYCCALAAILSNYSFDTSSIRYDLGLDEKQFGQYFREIGGKVKTAKGAEKGTHVQVAQLALPLEFPKVRYQRPKGR</sequence>
<dbReference type="Proteomes" id="UP001369815">
    <property type="component" value="Unassembled WGS sequence"/>
</dbReference>
<dbReference type="PANTHER" id="PTHR14440">
    <property type="entry name" value="DNA-DIRECTED RNA POLYMERASE I SUBUNIT RPA49"/>
    <property type="match status" value="1"/>
</dbReference>
<keyword evidence="5" id="KW-0539">Nucleus</keyword>
<keyword evidence="4" id="KW-0804">Transcription</keyword>
<feature type="region of interest" description="Disordered" evidence="6">
    <location>
        <begin position="67"/>
        <end position="88"/>
    </location>
</feature>
<gene>
    <name evidence="7" type="ORF">Daesc_008498</name>
</gene>
<feature type="compositionally biased region" description="Polar residues" evidence="6">
    <location>
        <begin position="67"/>
        <end position="77"/>
    </location>
</feature>
<reference evidence="7 8" key="1">
    <citation type="journal article" date="2024" name="Front Chem Biol">
        <title>Unveiling the potential of Daldinia eschscholtzii MFLUCC 19-0629 through bioactivity and bioinformatics studies for enhanced sustainable agriculture production.</title>
        <authorList>
            <person name="Brooks S."/>
            <person name="Weaver J.A."/>
            <person name="Klomchit A."/>
            <person name="Alharthi S.A."/>
            <person name="Onlamun T."/>
            <person name="Nurani R."/>
            <person name="Vong T.K."/>
            <person name="Alberti F."/>
            <person name="Greco C."/>
        </authorList>
    </citation>
    <scope>NUCLEOTIDE SEQUENCE [LARGE SCALE GENOMIC DNA]</scope>
    <source>
        <strain evidence="7">MFLUCC 19-0629</strain>
    </source>
</reference>
<protein>
    <recommendedName>
        <fullName evidence="9">A49-like RNA polymerase I associated factor</fullName>
    </recommendedName>
</protein>
<dbReference type="EMBL" id="JBANMG010000008">
    <property type="protein sequence ID" value="KAK6950172.1"/>
    <property type="molecule type" value="Genomic_DNA"/>
</dbReference>
<comment type="subcellular location">
    <subcellularLocation>
        <location evidence="1">Nucleus</location>
        <location evidence="1">Nucleolus</location>
    </subcellularLocation>
</comment>
<feature type="region of interest" description="Disordered" evidence="6">
    <location>
        <begin position="1"/>
        <end position="41"/>
    </location>
</feature>
<dbReference type="AlphaFoldDB" id="A0AAX6MD97"/>
<dbReference type="GO" id="GO:0006351">
    <property type="term" value="P:DNA-templated transcription"/>
    <property type="evidence" value="ECO:0007669"/>
    <property type="project" value="InterPro"/>
</dbReference>
<comment type="similarity">
    <text evidence="2">Belongs to the eukaryotic RPA49/POLR1E RNA polymerase subunit family.</text>
</comment>